<proteinExistence type="predicted"/>
<evidence type="ECO:0000313" key="3">
    <source>
        <dbReference type="Proteomes" id="UP000249061"/>
    </source>
</evidence>
<reference evidence="2 3" key="1">
    <citation type="submission" date="2017-08" db="EMBL/GenBank/DDBJ databases">
        <title>Infants hospitalized years apart are colonized by the same room-sourced microbial strains.</title>
        <authorList>
            <person name="Brooks B."/>
            <person name="Olm M.R."/>
            <person name="Firek B.A."/>
            <person name="Baker R."/>
            <person name="Thomas B.C."/>
            <person name="Morowitz M.J."/>
            <person name="Banfield J.F."/>
        </authorList>
    </citation>
    <scope>NUCLEOTIDE SEQUENCE [LARGE SCALE GENOMIC DNA]</scope>
    <source>
        <strain evidence="2">S2_003_000_R2_14</strain>
    </source>
</reference>
<feature type="region of interest" description="Disordered" evidence="1">
    <location>
        <begin position="54"/>
        <end position="95"/>
    </location>
</feature>
<feature type="compositionally biased region" description="Basic and acidic residues" evidence="1">
    <location>
        <begin position="54"/>
        <end position="63"/>
    </location>
</feature>
<organism evidence="2 3">
    <name type="scientific">Archangium gephyra</name>
    <dbReference type="NCBI Taxonomy" id="48"/>
    <lineage>
        <taxon>Bacteria</taxon>
        <taxon>Pseudomonadati</taxon>
        <taxon>Myxococcota</taxon>
        <taxon>Myxococcia</taxon>
        <taxon>Myxococcales</taxon>
        <taxon>Cystobacterineae</taxon>
        <taxon>Archangiaceae</taxon>
        <taxon>Archangium</taxon>
    </lineage>
</organism>
<name>A0A2W5SWM6_9BACT</name>
<gene>
    <name evidence="2" type="ORF">DI536_35555</name>
</gene>
<feature type="region of interest" description="Disordered" evidence="1">
    <location>
        <begin position="260"/>
        <end position="317"/>
    </location>
</feature>
<comment type="caution">
    <text evidence="2">The sequence shown here is derived from an EMBL/GenBank/DDBJ whole genome shotgun (WGS) entry which is preliminary data.</text>
</comment>
<evidence type="ECO:0000256" key="1">
    <source>
        <dbReference type="SAM" id="MobiDB-lite"/>
    </source>
</evidence>
<dbReference type="EMBL" id="QFQP01000074">
    <property type="protein sequence ID" value="PZR03735.1"/>
    <property type="molecule type" value="Genomic_DNA"/>
</dbReference>
<dbReference type="Proteomes" id="UP000249061">
    <property type="component" value="Unassembled WGS sequence"/>
</dbReference>
<protein>
    <submittedName>
        <fullName evidence="2">AT hook motif domain protein</fullName>
    </submittedName>
</protein>
<evidence type="ECO:0000313" key="2">
    <source>
        <dbReference type="EMBL" id="PZR03735.1"/>
    </source>
</evidence>
<dbReference type="AlphaFoldDB" id="A0A2W5SWM6"/>
<accession>A0A2W5SWM6</accession>
<sequence>MPYLEVDRLLVEGELVDGVRVWPSQRELARRYDVAPSLVANFAGQHECARRREEFKARGERPAEVPVVEAPAPPEPAQAEPKPRRKPGRPHKADAPLIPFEELDRLLVFGEVKELDDGSSTTVYPTHRALAERYGVAPSVIASYAKSHNCTRRREEAVARISARADEKLIEARASALAVSKDDTVRMIDGYLLNYEKALLEGRVRFDNPTDFNTMVRLKEYVLGGPDSRQELHAALSLESLQQRHARMLRELNEATPELTGVVETERPSEPAQFSAGRSIADPPPLTFEDAAQKPMADGEASVAADVGPRGANGGGP</sequence>